<dbReference type="Proteomes" id="UP000798662">
    <property type="component" value="Chromosome 1"/>
</dbReference>
<gene>
    <name evidence="1" type="ORF">I4F81_005252</name>
</gene>
<comment type="caution">
    <text evidence="1">The sequence shown here is derived from an EMBL/GenBank/DDBJ whole genome shotgun (WGS) entry which is preliminary data.</text>
</comment>
<dbReference type="EMBL" id="CM020618">
    <property type="protein sequence ID" value="KAK1862684.1"/>
    <property type="molecule type" value="Genomic_DNA"/>
</dbReference>
<accession>A0ACC3BXA8</accession>
<evidence type="ECO:0000313" key="1">
    <source>
        <dbReference type="EMBL" id="KAK1862684.1"/>
    </source>
</evidence>
<reference evidence="1" key="1">
    <citation type="submission" date="2019-11" db="EMBL/GenBank/DDBJ databases">
        <title>Nori genome reveals adaptations in red seaweeds to the harsh intertidal environment.</title>
        <authorList>
            <person name="Wang D."/>
            <person name="Mao Y."/>
        </authorList>
    </citation>
    <scope>NUCLEOTIDE SEQUENCE</scope>
    <source>
        <tissue evidence="1">Gametophyte</tissue>
    </source>
</reference>
<proteinExistence type="predicted"/>
<protein>
    <submittedName>
        <fullName evidence="1">Uncharacterized protein</fullName>
    </submittedName>
</protein>
<organism evidence="1 2">
    <name type="scientific">Pyropia yezoensis</name>
    <name type="common">Susabi-nori</name>
    <name type="synonym">Porphyra yezoensis</name>
    <dbReference type="NCBI Taxonomy" id="2788"/>
    <lineage>
        <taxon>Eukaryota</taxon>
        <taxon>Rhodophyta</taxon>
        <taxon>Bangiophyceae</taxon>
        <taxon>Bangiales</taxon>
        <taxon>Bangiaceae</taxon>
        <taxon>Pyropia</taxon>
    </lineage>
</organism>
<evidence type="ECO:0000313" key="2">
    <source>
        <dbReference type="Proteomes" id="UP000798662"/>
    </source>
</evidence>
<sequence>MAGARGRVRGARQPRPRRPPPPPLPPRTVADIGVTTTTTTTARSAAAGPSRPVGVAGRPPRWRGRRLPGRRGGDGGGDGGGHRSPSAPHLWRHNFGRICTLPRSRGGRRARANRRLWAAGPPPARLPSHPRARAVGRAPSASLCASRASRGLAGVAFNTVGRPGRLVHAPLPPCCPPARLAPLPAPAPLLFALPVATRAEWPAPPRAPLLAPAARFPVGVEGGEWRRGE</sequence>
<keyword evidence="2" id="KW-1185">Reference proteome</keyword>
<name>A0ACC3BXA8_PYRYE</name>